<dbReference type="InterPro" id="IPR009057">
    <property type="entry name" value="Homeodomain-like_sf"/>
</dbReference>
<dbReference type="Gene3D" id="1.10.10.60">
    <property type="entry name" value="Homeodomain-like"/>
    <property type="match status" value="1"/>
</dbReference>
<reference evidence="6 7" key="1">
    <citation type="journal article" date="2016" name="Int. J. Syst. Evol. Microbiol.">
        <title>Chitinibacter fontanus sp. nov., isolated from a spring.</title>
        <authorList>
            <person name="Sheu S.Y."/>
            <person name="Li Y.S."/>
            <person name="Young C.C."/>
            <person name="Chen W.M."/>
        </authorList>
    </citation>
    <scope>NUCLEOTIDE SEQUENCE [LARGE SCALE GENOMIC DNA]</scope>
    <source>
        <strain evidence="6 7">STM-7</strain>
    </source>
</reference>
<keyword evidence="3" id="KW-0010">Activator</keyword>
<dbReference type="Pfam" id="PF12833">
    <property type="entry name" value="HTH_18"/>
    <property type="match status" value="1"/>
</dbReference>
<dbReference type="RefSeq" id="WP_180308382.1">
    <property type="nucleotide sequence ID" value="NZ_CP058952.1"/>
</dbReference>
<gene>
    <name evidence="6" type="ORF">HZU75_06795</name>
</gene>
<dbReference type="GO" id="GO:0003700">
    <property type="term" value="F:DNA-binding transcription factor activity"/>
    <property type="evidence" value="ECO:0007669"/>
    <property type="project" value="InterPro"/>
</dbReference>
<evidence type="ECO:0000256" key="1">
    <source>
        <dbReference type="ARBA" id="ARBA00023015"/>
    </source>
</evidence>
<dbReference type="AlphaFoldDB" id="A0A7D5V978"/>
<dbReference type="PANTHER" id="PTHR46796">
    <property type="entry name" value="HTH-TYPE TRANSCRIPTIONAL ACTIVATOR RHAS-RELATED"/>
    <property type="match status" value="1"/>
</dbReference>
<name>A0A7D5V978_9NEIS</name>
<proteinExistence type="predicted"/>
<keyword evidence="1" id="KW-0805">Transcription regulation</keyword>
<evidence type="ECO:0000313" key="7">
    <source>
        <dbReference type="Proteomes" id="UP000510822"/>
    </source>
</evidence>
<dbReference type="InterPro" id="IPR018062">
    <property type="entry name" value="HTH_AraC-typ_CS"/>
</dbReference>
<evidence type="ECO:0000259" key="5">
    <source>
        <dbReference type="PROSITE" id="PS01124"/>
    </source>
</evidence>
<evidence type="ECO:0000256" key="4">
    <source>
        <dbReference type="ARBA" id="ARBA00023163"/>
    </source>
</evidence>
<accession>A0A7D5V978</accession>
<organism evidence="6 7">
    <name type="scientific">Chitinibacter fontanus</name>
    <dbReference type="NCBI Taxonomy" id="1737446"/>
    <lineage>
        <taxon>Bacteria</taxon>
        <taxon>Pseudomonadati</taxon>
        <taxon>Pseudomonadota</taxon>
        <taxon>Betaproteobacteria</taxon>
        <taxon>Neisseriales</taxon>
        <taxon>Chitinibacteraceae</taxon>
        <taxon>Chitinibacter</taxon>
    </lineage>
</organism>
<dbReference type="GO" id="GO:0043565">
    <property type="term" value="F:sequence-specific DNA binding"/>
    <property type="evidence" value="ECO:0007669"/>
    <property type="project" value="InterPro"/>
</dbReference>
<dbReference type="PROSITE" id="PS01124">
    <property type="entry name" value="HTH_ARAC_FAMILY_2"/>
    <property type="match status" value="1"/>
</dbReference>
<dbReference type="InterPro" id="IPR037923">
    <property type="entry name" value="HTH-like"/>
</dbReference>
<keyword evidence="4" id="KW-0804">Transcription</keyword>
<dbReference type="SUPFAM" id="SSF51215">
    <property type="entry name" value="Regulatory protein AraC"/>
    <property type="match status" value="1"/>
</dbReference>
<protein>
    <submittedName>
        <fullName evidence="6">AraC family transcriptional regulator</fullName>
    </submittedName>
</protein>
<keyword evidence="7" id="KW-1185">Reference proteome</keyword>
<dbReference type="Proteomes" id="UP000510822">
    <property type="component" value="Chromosome"/>
</dbReference>
<feature type="domain" description="HTH araC/xylS-type" evidence="5">
    <location>
        <begin position="198"/>
        <end position="296"/>
    </location>
</feature>
<evidence type="ECO:0000313" key="6">
    <source>
        <dbReference type="EMBL" id="QLI81255.1"/>
    </source>
</evidence>
<keyword evidence="2" id="KW-0238">DNA-binding</keyword>
<dbReference type="PROSITE" id="PS00041">
    <property type="entry name" value="HTH_ARAC_FAMILY_1"/>
    <property type="match status" value="1"/>
</dbReference>
<evidence type="ECO:0000256" key="2">
    <source>
        <dbReference type="ARBA" id="ARBA00023125"/>
    </source>
</evidence>
<dbReference type="InterPro" id="IPR050204">
    <property type="entry name" value="AraC_XylS_family_regulators"/>
</dbReference>
<dbReference type="KEGG" id="cfon:HZU75_06795"/>
<sequence length="299" mass="33229">MSESATPFVWIAPVMSMIYQEMFDIGPQTQQMSVGARVYHHPQLPILADYDILFMGLSEARGQMHVERIGAPFHVLIVGVEGQGEIIAGDQRVPIGPNQLAILPAYSHSGFERVSELWRCAWFLLNDAPCWNSLADQAVSVRSVPNAHSLFFAMYTLCHEARLQAESFSGEALVLVLDLLKRMLASAVTNEDLATRLRALFNGIRFAPAQAWRVEQLAAQYGVSAAHFHRLCLKNLGATPLQLIIEQRMLRARELLASGRYSVSEVATAVGYEEIASFSRRYRAHFGSSAGEVRKKILA</sequence>
<evidence type="ECO:0000256" key="3">
    <source>
        <dbReference type="ARBA" id="ARBA00023159"/>
    </source>
</evidence>
<dbReference type="EMBL" id="CP058952">
    <property type="protein sequence ID" value="QLI81255.1"/>
    <property type="molecule type" value="Genomic_DNA"/>
</dbReference>
<dbReference type="SUPFAM" id="SSF46689">
    <property type="entry name" value="Homeodomain-like"/>
    <property type="match status" value="1"/>
</dbReference>
<dbReference type="InterPro" id="IPR018060">
    <property type="entry name" value="HTH_AraC"/>
</dbReference>
<dbReference type="SMART" id="SM00342">
    <property type="entry name" value="HTH_ARAC"/>
    <property type="match status" value="1"/>
</dbReference>